<evidence type="ECO:0000313" key="3">
    <source>
        <dbReference type="Proteomes" id="UP000634136"/>
    </source>
</evidence>
<organism evidence="2 3">
    <name type="scientific">Senna tora</name>
    <dbReference type="NCBI Taxonomy" id="362788"/>
    <lineage>
        <taxon>Eukaryota</taxon>
        <taxon>Viridiplantae</taxon>
        <taxon>Streptophyta</taxon>
        <taxon>Embryophyta</taxon>
        <taxon>Tracheophyta</taxon>
        <taxon>Spermatophyta</taxon>
        <taxon>Magnoliopsida</taxon>
        <taxon>eudicotyledons</taxon>
        <taxon>Gunneridae</taxon>
        <taxon>Pentapetalae</taxon>
        <taxon>rosids</taxon>
        <taxon>fabids</taxon>
        <taxon>Fabales</taxon>
        <taxon>Fabaceae</taxon>
        <taxon>Caesalpinioideae</taxon>
        <taxon>Cassia clade</taxon>
        <taxon>Senna</taxon>
    </lineage>
</organism>
<protein>
    <submittedName>
        <fullName evidence="2">Hydroxyproline-rich glycoprotein family protein</fullName>
    </submittedName>
</protein>
<dbReference type="OrthoDB" id="1936969at2759"/>
<feature type="transmembrane region" description="Helical" evidence="1">
    <location>
        <begin position="13"/>
        <end position="39"/>
    </location>
</feature>
<dbReference type="Proteomes" id="UP000634136">
    <property type="component" value="Unassembled WGS sequence"/>
</dbReference>
<evidence type="ECO:0000313" key="2">
    <source>
        <dbReference type="EMBL" id="KAF7830052.1"/>
    </source>
</evidence>
<keyword evidence="1" id="KW-0472">Membrane</keyword>
<name>A0A834TZ34_9FABA</name>
<accession>A0A834TZ34</accession>
<dbReference type="EMBL" id="JAAIUW010000005">
    <property type="protein sequence ID" value="KAF7830052.1"/>
    <property type="molecule type" value="Genomic_DNA"/>
</dbReference>
<proteinExistence type="predicted"/>
<dbReference type="PANTHER" id="PTHR34291:SF7">
    <property type="entry name" value="PROTEIN, PUTATIVE-RELATED"/>
    <property type="match status" value="1"/>
</dbReference>
<reference evidence="2" key="1">
    <citation type="submission" date="2020-09" db="EMBL/GenBank/DDBJ databases">
        <title>Genome-Enabled Discovery of Anthraquinone Biosynthesis in Senna tora.</title>
        <authorList>
            <person name="Kang S.-H."/>
            <person name="Pandey R.P."/>
            <person name="Lee C.-M."/>
            <person name="Sim J.-S."/>
            <person name="Jeong J.-T."/>
            <person name="Choi B.-S."/>
            <person name="Jung M."/>
            <person name="Ginzburg D."/>
            <person name="Zhao K."/>
            <person name="Won S.Y."/>
            <person name="Oh T.-J."/>
            <person name="Yu Y."/>
            <person name="Kim N.-H."/>
            <person name="Lee O.R."/>
            <person name="Lee T.-H."/>
            <person name="Bashyal P."/>
            <person name="Kim T.-S."/>
            <person name="Lee W.-H."/>
            <person name="Kawkins C."/>
            <person name="Kim C.-K."/>
            <person name="Kim J.S."/>
            <person name="Ahn B.O."/>
            <person name="Rhee S.Y."/>
            <person name="Sohng J.K."/>
        </authorList>
    </citation>
    <scope>NUCLEOTIDE SEQUENCE</scope>
    <source>
        <tissue evidence="2">Leaf</tissue>
    </source>
</reference>
<sequence length="124" mass="13880">MELEDTSSSRVSIGFPVGLALLFALFFFVCLFFCCCLHWDKLQSLLPSYGLLNLNNTHTNIQPHLTSSNNHKPPLPLLMMKQKEVQSLPVLMPGDDVPKFIAMECPCQPPKVHQTITIQVDKAA</sequence>
<comment type="caution">
    <text evidence="2">The sequence shown here is derived from an EMBL/GenBank/DDBJ whole genome shotgun (WGS) entry which is preliminary data.</text>
</comment>
<gene>
    <name evidence="2" type="ORF">G2W53_012385</name>
</gene>
<dbReference type="AlphaFoldDB" id="A0A834TZ34"/>
<dbReference type="PANTHER" id="PTHR34291">
    <property type="entry name" value="HYDROXYPROLINE-RICH GLYCOPROTEIN FAMILY PROTEIN"/>
    <property type="match status" value="1"/>
</dbReference>
<keyword evidence="3" id="KW-1185">Reference proteome</keyword>
<keyword evidence="1" id="KW-0812">Transmembrane</keyword>
<evidence type="ECO:0000256" key="1">
    <source>
        <dbReference type="SAM" id="Phobius"/>
    </source>
</evidence>
<dbReference type="InterPro" id="IPR037699">
    <property type="entry name" value="At5g65660-like"/>
</dbReference>
<keyword evidence="1" id="KW-1133">Transmembrane helix</keyword>